<feature type="compositionally biased region" description="Low complexity" evidence="1">
    <location>
        <begin position="224"/>
        <end position="235"/>
    </location>
</feature>
<name>A0AAV5E0J9_ELECO</name>
<dbReference type="PANTHER" id="PTHR33087:SF51">
    <property type="entry name" value="CCHC-TYPE DOMAIN-CONTAINING PROTEIN"/>
    <property type="match status" value="1"/>
</dbReference>
<feature type="region of interest" description="Disordered" evidence="1">
    <location>
        <begin position="78"/>
        <end position="178"/>
    </location>
</feature>
<comment type="caution">
    <text evidence="2">The sequence shown here is derived from an EMBL/GenBank/DDBJ whole genome shotgun (WGS) entry which is preliminary data.</text>
</comment>
<dbReference type="Proteomes" id="UP001054889">
    <property type="component" value="Unassembled WGS sequence"/>
</dbReference>
<feature type="compositionally biased region" description="Low complexity" evidence="1">
    <location>
        <begin position="79"/>
        <end position="89"/>
    </location>
</feature>
<accession>A0AAV5E0J9</accession>
<keyword evidence="3" id="KW-1185">Reference proteome</keyword>
<feature type="compositionally biased region" description="Polar residues" evidence="1">
    <location>
        <begin position="198"/>
        <end position="210"/>
    </location>
</feature>
<protein>
    <submittedName>
        <fullName evidence="2">Uncharacterized protein</fullName>
    </submittedName>
</protein>
<reference evidence="2" key="2">
    <citation type="submission" date="2021-12" db="EMBL/GenBank/DDBJ databases">
        <title>Resequencing data analysis of finger millet.</title>
        <authorList>
            <person name="Hatakeyama M."/>
            <person name="Aluri S."/>
            <person name="Balachadran M.T."/>
            <person name="Sivarajan S.R."/>
            <person name="Poveda L."/>
            <person name="Shimizu-Inatsugi R."/>
            <person name="Schlapbach R."/>
            <person name="Sreeman S.M."/>
            <person name="Shimizu K.K."/>
        </authorList>
    </citation>
    <scope>NUCLEOTIDE SEQUENCE</scope>
</reference>
<evidence type="ECO:0000256" key="1">
    <source>
        <dbReference type="SAM" id="MobiDB-lite"/>
    </source>
</evidence>
<evidence type="ECO:0000313" key="2">
    <source>
        <dbReference type="EMBL" id="GJN16539.1"/>
    </source>
</evidence>
<organism evidence="2 3">
    <name type="scientific">Eleusine coracana subsp. coracana</name>
    <dbReference type="NCBI Taxonomy" id="191504"/>
    <lineage>
        <taxon>Eukaryota</taxon>
        <taxon>Viridiplantae</taxon>
        <taxon>Streptophyta</taxon>
        <taxon>Embryophyta</taxon>
        <taxon>Tracheophyta</taxon>
        <taxon>Spermatophyta</taxon>
        <taxon>Magnoliopsida</taxon>
        <taxon>Liliopsida</taxon>
        <taxon>Poales</taxon>
        <taxon>Poaceae</taxon>
        <taxon>PACMAD clade</taxon>
        <taxon>Chloridoideae</taxon>
        <taxon>Cynodonteae</taxon>
        <taxon>Eleusininae</taxon>
        <taxon>Eleusine</taxon>
    </lineage>
</organism>
<dbReference type="AlphaFoldDB" id="A0AAV5E0J9"/>
<dbReference type="EMBL" id="BQKI01000072">
    <property type="protein sequence ID" value="GJN16539.1"/>
    <property type="molecule type" value="Genomic_DNA"/>
</dbReference>
<gene>
    <name evidence="2" type="primary">gb03540</name>
    <name evidence="2" type="ORF">PR202_gb03540</name>
</gene>
<sequence length="532" mass="58005">MTTAESILNPYRWSQLLHQSTRNREDYSVFRVSAWCLKPDEIPSSRDLHIVEPPVGPIFLPPGKPTLQYPIDIKVVSADSPGVDDTSPPSDDDDEDARRQRRRRRRDPSPAPGRSWPPSRAGVKSSPLRRLSRHDRLGPADSGGHTVVSTVEVGEPAVVPDQDPSSPTTAVSSTWVPTSTVEGSVLAVGELDSPTAAGLSTSTAVPSSPAHSDECHVAEVDAGSSPSKASPSVSSLGTVVKETPACSTVMEQPSNGEVPEPAATPLKMCFQLNRLLSLSRNLHNQVRWLWLAKTDPDRLWQGLDIPVHKNSKAFFNTAVQSYHGRGDNILFWKDKWLFGSSIADLAPTVITAVPIKIQQQRTAEDALTNHLWVKDIQGGAISVKRGAGKDVFFASVADETTVTRMIDTEPYSGLGTLHLHLRRWTRQAFASGTFLLALVDVEMCGIPAHAWDMSIAEGLLSPYGWPHMLHPATRDREDYSVFRVLAWCFKPDSLPNTRDLHVVELSIGVIESPPGKPTLVYTISSSVTAATL</sequence>
<proteinExistence type="predicted"/>
<feature type="compositionally biased region" description="Polar residues" evidence="1">
    <location>
        <begin position="163"/>
        <end position="178"/>
    </location>
</feature>
<dbReference type="PANTHER" id="PTHR33087">
    <property type="entry name" value="OS07G0539200 PROTEIN"/>
    <property type="match status" value="1"/>
</dbReference>
<dbReference type="InterPro" id="IPR053253">
    <property type="entry name" value="Sex_diff_modulator"/>
</dbReference>
<feature type="region of interest" description="Disordered" evidence="1">
    <location>
        <begin position="197"/>
        <end position="236"/>
    </location>
</feature>
<evidence type="ECO:0000313" key="3">
    <source>
        <dbReference type="Proteomes" id="UP001054889"/>
    </source>
</evidence>
<reference evidence="2" key="1">
    <citation type="journal article" date="2018" name="DNA Res.">
        <title>Multiple hybrid de novo genome assembly of finger millet, an orphan allotetraploid crop.</title>
        <authorList>
            <person name="Hatakeyama M."/>
            <person name="Aluri S."/>
            <person name="Balachadran M.T."/>
            <person name="Sivarajan S.R."/>
            <person name="Patrignani A."/>
            <person name="Gruter S."/>
            <person name="Poveda L."/>
            <person name="Shimizu-Inatsugi R."/>
            <person name="Baeten J."/>
            <person name="Francoijs K.J."/>
            <person name="Nataraja K.N."/>
            <person name="Reddy Y.A.N."/>
            <person name="Phadnis S."/>
            <person name="Ravikumar R.L."/>
            <person name="Schlapbach R."/>
            <person name="Sreeman S.M."/>
            <person name="Shimizu K.K."/>
        </authorList>
    </citation>
    <scope>NUCLEOTIDE SEQUENCE</scope>
</reference>